<evidence type="ECO:0000313" key="1">
    <source>
        <dbReference type="EMBL" id="CAI5740493.1"/>
    </source>
</evidence>
<protein>
    <submittedName>
        <fullName evidence="1">Uncharacterized protein</fullName>
    </submittedName>
</protein>
<gene>
    <name evidence="1" type="ORF">PFR002_LOCUS9284</name>
</gene>
<dbReference type="Proteomes" id="UP001159659">
    <property type="component" value="Unassembled WGS sequence"/>
</dbReference>
<dbReference type="AlphaFoldDB" id="A0AAV0UWY2"/>
<reference evidence="1" key="1">
    <citation type="submission" date="2022-12" db="EMBL/GenBank/DDBJ databases">
        <authorList>
            <person name="Webb A."/>
        </authorList>
    </citation>
    <scope>NUCLEOTIDE SEQUENCE</scope>
    <source>
        <strain evidence="1">Pf2</strain>
    </source>
</reference>
<comment type="caution">
    <text evidence="1">The sequence shown here is derived from an EMBL/GenBank/DDBJ whole genome shotgun (WGS) entry which is preliminary data.</text>
</comment>
<accession>A0AAV0UWY2</accession>
<sequence length="215" mass="23681">MQGLRGEESEIIEGSVTEVITETPFRTPTEMSQLRILKKNPPPILAEPQLMGLLQRERSHLLGLIAPSQTERQPLVKLIQPIDTAFRAVDDMAGQLQLRAVTTPATGNCMAMAIVQALRDTDLAAQDTQLAAATGRLKRGIKHAGQLHLGEKFLHDTRVATLIAVQRGWTDMEPLASKKQFKWYLEEYGKKTFTSLPRVGKVVMTGTAACTGRVP</sequence>
<name>A0AAV0UWY2_9STRA</name>
<proteinExistence type="predicted"/>
<evidence type="ECO:0000313" key="2">
    <source>
        <dbReference type="Proteomes" id="UP001159659"/>
    </source>
</evidence>
<organism evidence="1 2">
    <name type="scientific">Peronospora farinosa</name>
    <dbReference type="NCBI Taxonomy" id="134698"/>
    <lineage>
        <taxon>Eukaryota</taxon>
        <taxon>Sar</taxon>
        <taxon>Stramenopiles</taxon>
        <taxon>Oomycota</taxon>
        <taxon>Peronosporomycetes</taxon>
        <taxon>Peronosporales</taxon>
        <taxon>Peronosporaceae</taxon>
        <taxon>Peronospora</taxon>
    </lineage>
</organism>
<dbReference type="EMBL" id="CANTFK010000993">
    <property type="protein sequence ID" value="CAI5740493.1"/>
    <property type="molecule type" value="Genomic_DNA"/>
</dbReference>